<evidence type="ECO:0000256" key="1">
    <source>
        <dbReference type="SAM" id="MobiDB-lite"/>
    </source>
</evidence>
<feature type="compositionally biased region" description="Low complexity" evidence="1">
    <location>
        <begin position="116"/>
        <end position="140"/>
    </location>
</feature>
<evidence type="ECO:0000313" key="4">
    <source>
        <dbReference type="Proteomes" id="UP001233172"/>
    </source>
</evidence>
<dbReference type="Proteomes" id="UP001233172">
    <property type="component" value="Unassembled WGS sequence"/>
</dbReference>
<comment type="caution">
    <text evidence="3">The sequence shown here is derived from an EMBL/GenBank/DDBJ whole genome shotgun (WGS) entry which is preliminary data.</text>
</comment>
<reference evidence="3" key="2">
    <citation type="submission" date="2023-04" db="EMBL/GenBank/DDBJ databases">
        <authorList>
            <person name="Bu L."/>
            <person name="Lu L."/>
            <person name="Laidemitt M.R."/>
            <person name="Zhang S.M."/>
            <person name="Mutuku M."/>
            <person name="Mkoji G."/>
            <person name="Steinauer M."/>
            <person name="Loker E.S."/>
        </authorList>
    </citation>
    <scope>NUCLEOTIDE SEQUENCE</scope>
    <source>
        <strain evidence="3">KasaAsao</strain>
        <tissue evidence="3">Whole Snail</tissue>
    </source>
</reference>
<keyword evidence="4" id="KW-1185">Reference proteome</keyword>
<feature type="region of interest" description="Disordered" evidence="1">
    <location>
        <begin position="101"/>
        <end position="170"/>
    </location>
</feature>
<organism evidence="3 4">
    <name type="scientific">Biomphalaria pfeifferi</name>
    <name type="common">Bloodfluke planorb</name>
    <name type="synonym">Freshwater snail</name>
    <dbReference type="NCBI Taxonomy" id="112525"/>
    <lineage>
        <taxon>Eukaryota</taxon>
        <taxon>Metazoa</taxon>
        <taxon>Spiralia</taxon>
        <taxon>Lophotrochozoa</taxon>
        <taxon>Mollusca</taxon>
        <taxon>Gastropoda</taxon>
        <taxon>Heterobranchia</taxon>
        <taxon>Euthyneura</taxon>
        <taxon>Panpulmonata</taxon>
        <taxon>Hygrophila</taxon>
        <taxon>Lymnaeoidea</taxon>
        <taxon>Planorbidae</taxon>
        <taxon>Biomphalaria</taxon>
    </lineage>
</organism>
<feature type="signal peptide" evidence="2">
    <location>
        <begin position="1"/>
        <end position="20"/>
    </location>
</feature>
<dbReference type="AlphaFoldDB" id="A0AAD8EYB3"/>
<name>A0AAD8EYB3_BIOPF</name>
<feature type="region of interest" description="Disordered" evidence="1">
    <location>
        <begin position="353"/>
        <end position="372"/>
    </location>
</feature>
<evidence type="ECO:0000256" key="2">
    <source>
        <dbReference type="SAM" id="SignalP"/>
    </source>
</evidence>
<reference evidence="3" key="1">
    <citation type="journal article" date="2023" name="PLoS Negl. Trop. Dis.">
        <title>A genome sequence for Biomphalaria pfeifferi, the major vector snail for the human-infecting parasite Schistosoma mansoni.</title>
        <authorList>
            <person name="Bu L."/>
            <person name="Lu L."/>
            <person name="Laidemitt M.R."/>
            <person name="Zhang S.M."/>
            <person name="Mutuku M."/>
            <person name="Mkoji G."/>
            <person name="Steinauer M."/>
            <person name="Loker E.S."/>
        </authorList>
    </citation>
    <scope>NUCLEOTIDE SEQUENCE</scope>
    <source>
        <strain evidence="3">KasaAsao</strain>
    </source>
</reference>
<keyword evidence="2" id="KW-0732">Signal</keyword>
<accession>A0AAD8EYB3</accession>
<proteinExistence type="predicted"/>
<protein>
    <submittedName>
        <fullName evidence="3">Mediator of RNA polymerase II transcription subunit 2</fullName>
    </submittedName>
</protein>
<sequence>MNSVVIITLLLAVYIDLGLTSKTKDKLSSLRRWMRKRGADNVSRGIDQQINNPGFQDKFYYSQPGAESSRGTARVTIANYTGPSRPSKTYNYPFGKEKTKYVYVNPQNKSRNSDEGSVSGRRNSRRGQTVVVVDSPSSQSDARRPLPSTQSGWGYDQQENDEETSRQDELRRQREELLRKRQEIETLRRKQKEEEEAIRREVEEQRRRTEDETRRRLTEEEERKRRLVEQERRRREEVRRREEERRKEEERRREEEKRVIREPGVETPDSLRRAIEARRRNLEAEEARRRNLEAEEARRRNLETEEVRRRNLEAEEVRRRNLEAEEARRRNLEESKRREYEQQRRLQWRWRQGSNVTSPSPPVTWTQSQGSRTTYLPGNQYTYPSGSAQGWDQQTGYRYGDPRVVVSGQGFANTGYRTQYDYGQSNYDQEDSSDCPDLGLEMRINGLDCRNAIRTFGTYLCYSHELTSKLCCETCKEVKQTSNVGCEYGDHVDNCKILTPSDCYDLRNRHSCCATCERFKKQNAPAGCEYGDAVGRCDSVRQNPGLCYIPNNQRSCCQTCSQIQNANNPSCAYGDFMPSLCQPYDSNTSGGVRVNCYSPHRRKICCQTCEQIREWASVGMPADCQYGDKPISFYYPQYGRLTCSNLFQFLDVSECRTNPVVASNCCYTCNRYINNRG</sequence>
<dbReference type="EMBL" id="JASAOG010000197">
    <property type="protein sequence ID" value="KAK0044480.1"/>
    <property type="molecule type" value="Genomic_DNA"/>
</dbReference>
<feature type="chain" id="PRO_5042056183" evidence="2">
    <location>
        <begin position="21"/>
        <end position="677"/>
    </location>
</feature>
<feature type="region of interest" description="Disordered" evidence="1">
    <location>
        <begin position="188"/>
        <end position="215"/>
    </location>
</feature>
<dbReference type="CDD" id="cd22265">
    <property type="entry name" value="UDM1_RNF168"/>
    <property type="match status" value="1"/>
</dbReference>
<evidence type="ECO:0000313" key="3">
    <source>
        <dbReference type="EMBL" id="KAK0044480.1"/>
    </source>
</evidence>
<gene>
    <name evidence="3" type="ORF">Bpfe_026071</name>
</gene>